<name>A0A1W2BDP1_9FLAO</name>
<dbReference type="InterPro" id="IPR002864">
    <property type="entry name" value="Acyl-ACP_thioesterase_NHD"/>
</dbReference>
<accession>A0A1W2BDP1</accession>
<keyword evidence="3" id="KW-1185">Reference proteome</keyword>
<dbReference type="STRING" id="1434700.SAMN06296427_10692"/>
<evidence type="ECO:0000259" key="1">
    <source>
        <dbReference type="Pfam" id="PF01643"/>
    </source>
</evidence>
<gene>
    <name evidence="2" type="ORF">SAMN06296427_10692</name>
</gene>
<dbReference type="Gene3D" id="3.10.129.10">
    <property type="entry name" value="Hotdog Thioesterase"/>
    <property type="match status" value="1"/>
</dbReference>
<dbReference type="GO" id="GO:0016790">
    <property type="term" value="F:thiolester hydrolase activity"/>
    <property type="evidence" value="ECO:0007669"/>
    <property type="project" value="InterPro"/>
</dbReference>
<keyword evidence="2" id="KW-0378">Hydrolase</keyword>
<dbReference type="RefSeq" id="WP_245828522.1">
    <property type="nucleotide sequence ID" value="NZ_FWXS01000006.1"/>
</dbReference>
<dbReference type="CDD" id="cd00586">
    <property type="entry name" value="4HBT"/>
    <property type="match status" value="1"/>
</dbReference>
<evidence type="ECO:0000313" key="3">
    <source>
        <dbReference type="Proteomes" id="UP000192393"/>
    </source>
</evidence>
<sequence length="129" mass="15525">MLIHEKEIKITAEHLDKNNHVNNVQFVAWVEMIAAEHWDLEKHKTKHSANIWFLVDHHIQYKKQIYLGDELILRTYPENPEGIRQPRKVEFYKNGELVVDSRTKWIMMNPENKKIVRIEQDWLDALKEG</sequence>
<dbReference type="SUPFAM" id="SSF54637">
    <property type="entry name" value="Thioesterase/thiol ester dehydrase-isomerase"/>
    <property type="match status" value="1"/>
</dbReference>
<evidence type="ECO:0000313" key="2">
    <source>
        <dbReference type="EMBL" id="SMC71026.1"/>
    </source>
</evidence>
<dbReference type="InterPro" id="IPR029069">
    <property type="entry name" value="HotDog_dom_sf"/>
</dbReference>
<dbReference type="EMBL" id="FWXS01000006">
    <property type="protein sequence ID" value="SMC71026.1"/>
    <property type="molecule type" value="Genomic_DNA"/>
</dbReference>
<organism evidence="2 3">
    <name type="scientific">Moheibacter sediminis</name>
    <dbReference type="NCBI Taxonomy" id="1434700"/>
    <lineage>
        <taxon>Bacteria</taxon>
        <taxon>Pseudomonadati</taxon>
        <taxon>Bacteroidota</taxon>
        <taxon>Flavobacteriia</taxon>
        <taxon>Flavobacteriales</taxon>
        <taxon>Weeksellaceae</taxon>
        <taxon>Moheibacter</taxon>
    </lineage>
</organism>
<reference evidence="2 3" key="1">
    <citation type="submission" date="2017-04" db="EMBL/GenBank/DDBJ databases">
        <authorList>
            <person name="Afonso C.L."/>
            <person name="Miller P.J."/>
            <person name="Scott M.A."/>
            <person name="Spackman E."/>
            <person name="Goraichik I."/>
            <person name="Dimitrov K.M."/>
            <person name="Suarez D.L."/>
            <person name="Swayne D.E."/>
        </authorList>
    </citation>
    <scope>NUCLEOTIDE SEQUENCE [LARGE SCALE GENOMIC DNA]</scope>
    <source>
        <strain evidence="2 3">CGMCC 1.12708</strain>
    </source>
</reference>
<dbReference type="GO" id="GO:0006633">
    <property type="term" value="P:fatty acid biosynthetic process"/>
    <property type="evidence" value="ECO:0007669"/>
    <property type="project" value="InterPro"/>
</dbReference>
<dbReference type="AlphaFoldDB" id="A0A1W2BDP1"/>
<dbReference type="Pfam" id="PF01643">
    <property type="entry name" value="Acyl-ACP_TE"/>
    <property type="match status" value="1"/>
</dbReference>
<dbReference type="Proteomes" id="UP000192393">
    <property type="component" value="Unassembled WGS sequence"/>
</dbReference>
<protein>
    <submittedName>
        <fullName evidence="2">Acyl-CoA thioester hydrolase</fullName>
    </submittedName>
</protein>
<proteinExistence type="predicted"/>
<feature type="domain" description="Acyl-ACP thioesterase N-terminal hotdog" evidence="1">
    <location>
        <begin position="4"/>
        <end position="124"/>
    </location>
</feature>